<dbReference type="Pfam" id="PF07940">
    <property type="entry name" value="Hepar_II_III_C"/>
    <property type="match status" value="1"/>
</dbReference>
<dbReference type="Gene3D" id="1.50.10.100">
    <property type="entry name" value="Chondroitin AC/alginate lyase"/>
    <property type="match status" value="1"/>
</dbReference>
<proteinExistence type="predicted"/>
<sequence>MTSTGLYWRTLRYLKPQQLVYQVWNRLRSQPRLQPVTLRLVPTGPTLSFPVSFTCLNQSVTFTNQIDWNYARFGKLWTYTLTYFDWLDSRVDGLALIHDFIRQTATIRDGFEPYPTSLRLLNWRAFIRRNGIHDPLIEQHLYQQTALLRTRLEYHLGGNHLLENACALTVMAIHFRHRPWFTVGAALLRAQLAEQILTDGGHYERSPVYHQLLTDRLLTVYETLQADTWSNDPDLGGYVQEKVAAMLNWLVTVTFRDGSVPMVNDAAHGIAPTTAQLLAKARPLNFVPAPVTLTDSGYRMLTTDRLELFIDVGPVGPDHQPGHAHADTFSFILHVDGQPLVVDPGTSTYRAGERRSWERSTAAHNTVTVGGHNSSEVWSTFRLGRRARVQLHTDTSSCVEATHTGYAHLTEQHTRRWTLHSGNTLTITDHLSPGNQPLRAHLYFAHQSGVTVDQQVILVGPVTIHCTTKGPPPIINQASYDHSLGFNHTVAAPCVSLDFSTELTTHFST</sequence>
<keyword evidence="8" id="KW-1185">Reference proteome</keyword>
<evidence type="ECO:0000313" key="8">
    <source>
        <dbReference type="Proteomes" id="UP000606008"/>
    </source>
</evidence>
<protein>
    <submittedName>
        <fullName evidence="7">Heparinase</fullName>
    </submittedName>
</protein>
<comment type="subcellular location">
    <subcellularLocation>
        <location evidence="1">Periplasm</location>
    </subcellularLocation>
</comment>
<dbReference type="PANTHER" id="PTHR39210:SF1">
    <property type="entry name" value="HEPARIN-SULFATE LYASE"/>
    <property type="match status" value="1"/>
</dbReference>
<evidence type="ECO:0000256" key="3">
    <source>
        <dbReference type="ARBA" id="ARBA00022764"/>
    </source>
</evidence>
<evidence type="ECO:0000256" key="4">
    <source>
        <dbReference type="ARBA" id="ARBA00023239"/>
    </source>
</evidence>
<feature type="domain" description="Heparinase II/III-like C-terminal" evidence="5">
    <location>
        <begin position="293"/>
        <end position="436"/>
    </location>
</feature>
<dbReference type="Pfam" id="PF16889">
    <property type="entry name" value="Hepar_II_III_N"/>
    <property type="match status" value="1"/>
</dbReference>
<evidence type="ECO:0000256" key="1">
    <source>
        <dbReference type="ARBA" id="ARBA00004418"/>
    </source>
</evidence>
<accession>A0ABX0QKY0</accession>
<evidence type="ECO:0000259" key="5">
    <source>
        <dbReference type="Pfam" id="PF07940"/>
    </source>
</evidence>
<dbReference type="Gene3D" id="2.70.98.70">
    <property type="match status" value="1"/>
</dbReference>
<reference evidence="8" key="1">
    <citation type="submission" date="2019-09" db="EMBL/GenBank/DDBJ databases">
        <authorList>
            <person name="Jung D.-H."/>
        </authorList>
    </citation>
    <scope>NUCLEOTIDE SEQUENCE [LARGE SCALE GENOMIC DNA]</scope>
    <source>
        <strain evidence="8">JA-25</strain>
    </source>
</reference>
<evidence type="ECO:0000256" key="2">
    <source>
        <dbReference type="ARBA" id="ARBA00022729"/>
    </source>
</evidence>
<keyword evidence="2" id="KW-0732">Signal</keyword>
<dbReference type="EMBL" id="WAEL01000008">
    <property type="protein sequence ID" value="NID12796.1"/>
    <property type="molecule type" value="Genomic_DNA"/>
</dbReference>
<keyword evidence="3" id="KW-0574">Periplasm</keyword>
<gene>
    <name evidence="7" type="ORF">F7231_21675</name>
</gene>
<reference evidence="8" key="2">
    <citation type="submission" date="2023-07" db="EMBL/GenBank/DDBJ databases">
        <authorList>
            <person name="Jung D.-H."/>
        </authorList>
    </citation>
    <scope>NUCLEOTIDE SEQUENCE [LARGE SCALE GENOMIC DNA]</scope>
    <source>
        <strain evidence="8">JA-25</strain>
    </source>
</reference>
<dbReference type="SUPFAM" id="SSF48230">
    <property type="entry name" value="Chondroitin AC/alginate lyase"/>
    <property type="match status" value="1"/>
</dbReference>
<evidence type="ECO:0000313" key="7">
    <source>
        <dbReference type="EMBL" id="NID12796.1"/>
    </source>
</evidence>
<dbReference type="PANTHER" id="PTHR39210">
    <property type="entry name" value="HEPARIN-SULFATE LYASE"/>
    <property type="match status" value="1"/>
</dbReference>
<comment type="caution">
    <text evidence="7">The sequence shown here is derived from an EMBL/GenBank/DDBJ whole genome shotgun (WGS) entry which is preliminary data.</text>
</comment>
<dbReference type="Proteomes" id="UP000606008">
    <property type="component" value="Unassembled WGS sequence"/>
</dbReference>
<dbReference type="InterPro" id="IPR008929">
    <property type="entry name" value="Chondroitin_lyas"/>
</dbReference>
<dbReference type="InterPro" id="IPR012480">
    <property type="entry name" value="Hepar_II_III_C"/>
</dbReference>
<name>A0ABX0QKY0_9BACT</name>
<keyword evidence="4" id="KW-0456">Lyase</keyword>
<feature type="domain" description="Heparin-sulfate lyase N-terminal" evidence="6">
    <location>
        <begin position="142"/>
        <end position="268"/>
    </location>
</feature>
<organism evidence="7 8">
    <name type="scientific">Fibrivirga algicola</name>
    <dbReference type="NCBI Taxonomy" id="2950420"/>
    <lineage>
        <taxon>Bacteria</taxon>
        <taxon>Pseudomonadati</taxon>
        <taxon>Bacteroidota</taxon>
        <taxon>Cytophagia</taxon>
        <taxon>Cytophagales</taxon>
        <taxon>Spirosomataceae</taxon>
        <taxon>Fibrivirga</taxon>
    </lineage>
</organism>
<evidence type="ECO:0000259" key="6">
    <source>
        <dbReference type="Pfam" id="PF16889"/>
    </source>
</evidence>
<dbReference type="InterPro" id="IPR031680">
    <property type="entry name" value="Hepar_II_III_N"/>
</dbReference>